<dbReference type="Gene3D" id="2.60.120.560">
    <property type="entry name" value="Exo-inulinase, domain 1"/>
    <property type="match status" value="1"/>
</dbReference>
<dbReference type="RefSeq" id="WP_210037213.1">
    <property type="nucleotide sequence ID" value="NZ_JBHLVU010000004.1"/>
</dbReference>
<comment type="caution">
    <text evidence="1">The sequence shown here is derived from an EMBL/GenBank/DDBJ whole genome shotgun (WGS) entry which is preliminary data.</text>
</comment>
<dbReference type="InterPro" id="IPR013783">
    <property type="entry name" value="Ig-like_fold"/>
</dbReference>
<evidence type="ECO:0000313" key="1">
    <source>
        <dbReference type="EMBL" id="MBW7453498.1"/>
    </source>
</evidence>
<proteinExistence type="predicted"/>
<dbReference type="EMBL" id="JAHZIK010000081">
    <property type="protein sequence ID" value="MBW7453498.1"/>
    <property type="molecule type" value="Genomic_DNA"/>
</dbReference>
<sequence length="1779" mass="199141">MSYVSYSNTVTPKTGSAQVSLTSTQTKAYVSFFYQKSQSITGDFDVIPTTISYRDSFTLHPRDFELQGCTYISHSFKIERGITWIGPDVYGQTTDSVYTYSTYPSIIGVGTHNVSMKIKTSCGEQWVGPKTLTVTGPSLNNPPEFTIAFVDPARPTVPVHEAIEGTVLNLVVIQDPSVPTPTDPDGDNLYFDEFFFASSDSQWIQSLPGKYTPVPWGMYSIKMDTSGVHNISAQIHDVWGLSAQASTYIQVRPENPIPVARCPATVIENHAVPASAFDASGSYSPVSGRSINHGRDEWTNKLTSYTNGTDHDITVQVSLHVYDTKGLKSLNQSTCTIIVKPDLPPVAKLDVPPLGIRNEPTVILNKSYSPDGDEIVKAEYQYKYDARNNGFADDSWQTVIGRLDKLTINPGKVGKYLFYVKVTEEFGRWGDTLGTVQTSLTLDIVNNAPEVSFEVEGKNPQPDLNPSTTIRPEVMINWPVYITNDTKEVYNKNYLWQAVGGSLVSGEGRNFGSSRTYTYSESSNYDTFLKTFDMNNNGFGNNRLSPWRAATRFNTGMTDLLINKNGTHIQFDHGTSQIRSNKKYLYFDEKQYLNGKVITTLYALDPKKVSPQESYMDSSNFNLLYRYTNGSPYVFTKTLPGTYFIDKWELADQYIYIQNNDAFTVLDARTGAEVATKNAADMGLSNTANGVSNWTVSHANGNKIMVRRDNNSNQNTTWTTQWREVGPDLSVAEKPDWLIPASRSSIQGLNLVYKVLLPIYTDPAGAVYTYQGYASTGPSNTYFRDMSVTKYNADMSLAWRQYLTAAGEPGYTGQDINGGGSSITRYSGFAMNPFNNEITASNYEYPNTYFTVLNASDGTPKSRMAQNGMTIPTYRFGTDGDTPYTMDWNGNYVAGANKSMTADGYTTDFEIDKGMGDCGTKPVNIYDQNGALIAQNGSGCNWGNGGQIMGEYFGDGAFFYVQYEAARDQPSLGVAIGTPTTTPLVKKTFTNGQYVSDLSLNDVEMKFNLRMEDIDYDREMAGFSFRMQDTRNRYAVETDGHVFNLVKYVNGAPTVLRAGSYPFESNKSYALRIKTVGSQIDVFLNNIPILTAADGSYAEGRFGYFSDKAYVVFSAFTYKAIQNKIEWSDSYAIWDAGTATAEAAYHNIQFLDPEGDPKAGSYQWSIQHTPRFINNQGVSAMNGQTFSSERLTFDKVGDYIVTLRAKDDPHPSYLYSDMTFDEYRKNSNPFAKRVTVHRRPVSQFMVVPAADGKLIWTDSSYDPDRYISPDNYSTEPSTIDYRATRGILEKKFYYAAPSGSIVYEKLVTPQERGLYEIGMAVKDEYGAWSDYTVISLDISTIPTPNTPPVPGFTTSYVNTFRNVPVVMDSRAYDAEDGGRENLPHAYYIRNMTTGDGELLQSTSRTFWSKVFNTLGTFNIRQVVQDSAGAEAQYNGQVTIYNQIPQARITVPESTDQNNPAKLTEFRPAFQWNYADADGDLQTRYQLQIFKYGGELYRDTDIKPGRELSWRPTVDLPEHVYMYVIIRVYDGYDWSNWSDPKYFYIETNRPPAADFDWTPKPVYEGDSIRISHTIDDPDLDTLQVIYIVKDPEGGSQTFNSFLNSPYGHTGPGFRGDKAGKYKVELTVQDGQAPPVVVRKDIPVLPLDVKGQVMHTDLWDQRRREYNMNQNGDADSPRGYEVFWAGEKFVLHAQTTDTVTTTQANTVEVTMNGFTTHLDAANARRTSWSGSMWDESFEKLEDGPLTFTFTSTYNNGTMKTDYVTVTVAGNVQQTVGIHRRN</sequence>
<dbReference type="Gene3D" id="2.60.40.10">
    <property type="entry name" value="Immunoglobulins"/>
    <property type="match status" value="2"/>
</dbReference>
<keyword evidence="2" id="KW-1185">Reference proteome</keyword>
<name>A0ABS7BXX5_9BACL</name>
<accession>A0ABS7BXX5</accession>
<evidence type="ECO:0000313" key="2">
    <source>
        <dbReference type="Proteomes" id="UP001519887"/>
    </source>
</evidence>
<protein>
    <submittedName>
        <fullName evidence="1">Uncharacterized protein</fullName>
    </submittedName>
</protein>
<dbReference type="Proteomes" id="UP001519887">
    <property type="component" value="Unassembled WGS sequence"/>
</dbReference>
<gene>
    <name evidence="1" type="ORF">K0U00_05535</name>
</gene>
<reference evidence="1 2" key="1">
    <citation type="submission" date="2021-07" db="EMBL/GenBank/DDBJ databases">
        <title>Paenibacillus radiodurans sp. nov., isolated from the southeastern edge of Tengger Desert.</title>
        <authorList>
            <person name="Zhang G."/>
        </authorList>
    </citation>
    <scope>NUCLEOTIDE SEQUENCE [LARGE SCALE GENOMIC DNA]</scope>
    <source>
        <strain evidence="1 2">CCM 7311</strain>
    </source>
</reference>
<organism evidence="1 2">
    <name type="scientific">Paenibacillus sepulcri</name>
    <dbReference type="NCBI Taxonomy" id="359917"/>
    <lineage>
        <taxon>Bacteria</taxon>
        <taxon>Bacillati</taxon>
        <taxon>Bacillota</taxon>
        <taxon>Bacilli</taxon>
        <taxon>Bacillales</taxon>
        <taxon>Paenibacillaceae</taxon>
        <taxon>Paenibacillus</taxon>
    </lineage>
</organism>